<dbReference type="InterPro" id="IPR047865">
    <property type="entry name" value="Ribosomal_uL10_bac_type"/>
</dbReference>
<dbReference type="Gene3D" id="3.30.70.1730">
    <property type="match status" value="1"/>
</dbReference>
<keyword evidence="6" id="KW-0687">Ribonucleoprotein</keyword>
<dbReference type="GO" id="GO:0005762">
    <property type="term" value="C:mitochondrial large ribosomal subunit"/>
    <property type="evidence" value="ECO:0007669"/>
    <property type="project" value="UniProtKB-ARBA"/>
</dbReference>
<evidence type="ECO:0000256" key="5">
    <source>
        <dbReference type="ARBA" id="ARBA00023128"/>
    </source>
</evidence>
<keyword evidence="4" id="KW-0689">Ribosomal protein</keyword>
<dbReference type="InterPro" id="IPR001790">
    <property type="entry name" value="Ribosomal_uL10"/>
</dbReference>
<evidence type="ECO:0000256" key="3">
    <source>
        <dbReference type="ARBA" id="ARBA00022946"/>
    </source>
</evidence>
<evidence type="ECO:0000256" key="2">
    <source>
        <dbReference type="ARBA" id="ARBA00008889"/>
    </source>
</evidence>
<feature type="non-terminal residue" evidence="10">
    <location>
        <position position="273"/>
    </location>
</feature>
<dbReference type="InterPro" id="IPR043141">
    <property type="entry name" value="Ribosomal_uL10-like_sf"/>
</dbReference>
<protein>
    <recommendedName>
        <fullName evidence="7">Large ribosomal subunit protein uL10m</fullName>
    </recommendedName>
    <alternativeName>
        <fullName evidence="8">39S ribosomal protein L10, mitochondrial</fullName>
    </alternativeName>
</protein>
<evidence type="ECO:0000256" key="9">
    <source>
        <dbReference type="SAM" id="MobiDB-lite"/>
    </source>
</evidence>
<dbReference type="Pfam" id="PF00466">
    <property type="entry name" value="Ribosomal_L10"/>
    <property type="match status" value="1"/>
</dbReference>
<evidence type="ECO:0000256" key="7">
    <source>
        <dbReference type="ARBA" id="ARBA00035707"/>
    </source>
</evidence>
<dbReference type="AlphaFoldDB" id="A0A8X7X2P3"/>
<dbReference type="EMBL" id="JAATIS010004753">
    <property type="protein sequence ID" value="KAG2460655.1"/>
    <property type="molecule type" value="Genomic_DNA"/>
</dbReference>
<keyword evidence="5" id="KW-0496">Mitochondrion</keyword>
<dbReference type="GO" id="GO:0005743">
    <property type="term" value="C:mitochondrial inner membrane"/>
    <property type="evidence" value="ECO:0007669"/>
    <property type="project" value="UniProtKB-ARBA"/>
</dbReference>
<accession>A0A8X7X2P3</accession>
<evidence type="ECO:0000256" key="6">
    <source>
        <dbReference type="ARBA" id="ARBA00023274"/>
    </source>
</evidence>
<feature type="region of interest" description="Disordered" evidence="9">
    <location>
        <begin position="252"/>
        <end position="273"/>
    </location>
</feature>
<evidence type="ECO:0000313" key="11">
    <source>
        <dbReference type="Proteomes" id="UP000886611"/>
    </source>
</evidence>
<reference evidence="10 11" key="1">
    <citation type="journal article" date="2021" name="Cell">
        <title>Tracing the genetic footprints of vertebrate landing in non-teleost ray-finned fishes.</title>
        <authorList>
            <person name="Bi X."/>
            <person name="Wang K."/>
            <person name="Yang L."/>
            <person name="Pan H."/>
            <person name="Jiang H."/>
            <person name="Wei Q."/>
            <person name="Fang M."/>
            <person name="Yu H."/>
            <person name="Zhu C."/>
            <person name="Cai Y."/>
            <person name="He Y."/>
            <person name="Gan X."/>
            <person name="Zeng H."/>
            <person name="Yu D."/>
            <person name="Zhu Y."/>
            <person name="Jiang H."/>
            <person name="Qiu Q."/>
            <person name="Yang H."/>
            <person name="Zhang Y.E."/>
            <person name="Wang W."/>
            <person name="Zhu M."/>
            <person name="He S."/>
            <person name="Zhang G."/>
        </authorList>
    </citation>
    <scope>NUCLEOTIDE SEQUENCE [LARGE SCALE GENOMIC DNA]</scope>
    <source>
        <strain evidence="10">Bchr_013</strain>
    </source>
</reference>
<gene>
    <name evidence="10" type="primary">Mrpl10</name>
    <name evidence="10" type="ORF">GTO96_0010976</name>
</gene>
<dbReference type="SUPFAM" id="SSF160369">
    <property type="entry name" value="Ribosomal protein L10-like"/>
    <property type="match status" value="1"/>
</dbReference>
<proteinExistence type="inferred from homology"/>
<dbReference type="FunFam" id="3.30.70.1730:FF:000006">
    <property type="entry name" value="39S ribosomal protein L10, mitochondrial"/>
    <property type="match status" value="1"/>
</dbReference>
<organism evidence="10 11">
    <name type="scientific">Polypterus senegalus</name>
    <name type="common">Senegal bichir</name>
    <dbReference type="NCBI Taxonomy" id="55291"/>
    <lineage>
        <taxon>Eukaryota</taxon>
        <taxon>Metazoa</taxon>
        <taxon>Chordata</taxon>
        <taxon>Craniata</taxon>
        <taxon>Vertebrata</taxon>
        <taxon>Euteleostomi</taxon>
        <taxon>Actinopterygii</taxon>
        <taxon>Polypteriformes</taxon>
        <taxon>Polypteridae</taxon>
        <taxon>Polypterus</taxon>
    </lineage>
</organism>
<comment type="similarity">
    <text evidence="2">Belongs to the universal ribosomal protein uL10 family.</text>
</comment>
<comment type="caution">
    <text evidence="10">The sequence shown here is derived from an EMBL/GenBank/DDBJ whole genome shotgun (WGS) entry which is preliminary data.</text>
</comment>
<evidence type="ECO:0000256" key="4">
    <source>
        <dbReference type="ARBA" id="ARBA00022980"/>
    </source>
</evidence>
<sequence>MRGGLLLETLASGRMMAATTLSYGVSLLRGWLPSVHNVRHGSKAVTRHRKPMHFLKQKLMAVTEYIPPKPVIPDRCLKPLPKRNQEESGLVKVLKREVEMMFQNNKMIAVFQNNSSSSEDLLLIKYRLQKYDITVKFFPNQVMRSFLSTSKYINMLPLFSGHNVLLVSREPKTKEMLKVVKNTPQISLLGACIEDTILSHKGVHDYSRLPSVAVIQGQVVGGLTQMTSQTRDLIRHNPLYLSMLLKRYVDQPKSGKEGVEGAEEKEKTQTEPS</sequence>
<dbReference type="PANTHER" id="PTHR11560">
    <property type="entry name" value="39S RIBOSOMAL PROTEIN L10, MITOCHONDRIAL"/>
    <property type="match status" value="1"/>
</dbReference>
<evidence type="ECO:0000256" key="8">
    <source>
        <dbReference type="ARBA" id="ARBA00035716"/>
    </source>
</evidence>
<dbReference type="Proteomes" id="UP000886611">
    <property type="component" value="Unassembled WGS sequence"/>
</dbReference>
<keyword evidence="3" id="KW-0809">Transit peptide</keyword>
<evidence type="ECO:0000313" key="10">
    <source>
        <dbReference type="EMBL" id="KAG2460655.1"/>
    </source>
</evidence>
<comment type="subcellular location">
    <subcellularLocation>
        <location evidence="1">Mitochondrion</location>
    </subcellularLocation>
</comment>
<evidence type="ECO:0000256" key="1">
    <source>
        <dbReference type="ARBA" id="ARBA00004173"/>
    </source>
</evidence>
<keyword evidence="11" id="KW-1185">Reference proteome</keyword>
<feature type="non-terminal residue" evidence="10">
    <location>
        <position position="1"/>
    </location>
</feature>
<name>A0A8X7X2P3_POLSE</name>